<dbReference type="Proteomes" id="UP001151699">
    <property type="component" value="Chromosome C"/>
</dbReference>
<evidence type="ECO:0000313" key="2">
    <source>
        <dbReference type="Proteomes" id="UP001151699"/>
    </source>
</evidence>
<dbReference type="EMBL" id="WJQU01000004">
    <property type="protein sequence ID" value="KAJ6636830.1"/>
    <property type="molecule type" value="Genomic_DNA"/>
</dbReference>
<proteinExistence type="predicted"/>
<name>A0A9Q0MRT9_9DIPT</name>
<evidence type="ECO:0000313" key="1">
    <source>
        <dbReference type="EMBL" id="KAJ6636830.1"/>
    </source>
</evidence>
<organism evidence="1 2">
    <name type="scientific">Pseudolycoriella hygida</name>
    <dbReference type="NCBI Taxonomy" id="35572"/>
    <lineage>
        <taxon>Eukaryota</taxon>
        <taxon>Metazoa</taxon>
        <taxon>Ecdysozoa</taxon>
        <taxon>Arthropoda</taxon>
        <taxon>Hexapoda</taxon>
        <taxon>Insecta</taxon>
        <taxon>Pterygota</taxon>
        <taxon>Neoptera</taxon>
        <taxon>Endopterygota</taxon>
        <taxon>Diptera</taxon>
        <taxon>Nematocera</taxon>
        <taxon>Sciaroidea</taxon>
        <taxon>Sciaridae</taxon>
        <taxon>Pseudolycoriella</taxon>
    </lineage>
</organism>
<sequence length="73" mass="7783">MRMMEVCALGPETFSPSTLTNECFPSRPIALAAKQENLPERFFAADGSTKSNVISSALMALDGDVDDASVTMP</sequence>
<gene>
    <name evidence="1" type="ORF">Bhyg_15425</name>
</gene>
<accession>A0A9Q0MRT9</accession>
<reference evidence="1" key="1">
    <citation type="submission" date="2022-07" db="EMBL/GenBank/DDBJ databases">
        <authorList>
            <person name="Trinca V."/>
            <person name="Uliana J.V.C."/>
            <person name="Torres T.T."/>
            <person name="Ward R.J."/>
            <person name="Monesi N."/>
        </authorList>
    </citation>
    <scope>NUCLEOTIDE SEQUENCE</scope>
    <source>
        <strain evidence="1">HSMRA1968</strain>
        <tissue evidence="1">Whole embryos</tissue>
    </source>
</reference>
<dbReference type="AlphaFoldDB" id="A0A9Q0MRT9"/>
<keyword evidence="2" id="KW-1185">Reference proteome</keyword>
<protein>
    <submittedName>
        <fullName evidence="1">Uncharacterized protein</fullName>
    </submittedName>
</protein>
<comment type="caution">
    <text evidence="1">The sequence shown here is derived from an EMBL/GenBank/DDBJ whole genome shotgun (WGS) entry which is preliminary data.</text>
</comment>